<dbReference type="EMBL" id="VSRR010003787">
    <property type="protein sequence ID" value="MPC37449.1"/>
    <property type="molecule type" value="Genomic_DNA"/>
</dbReference>
<gene>
    <name evidence="1" type="ORF">E2C01_030929</name>
</gene>
<dbReference type="Proteomes" id="UP000324222">
    <property type="component" value="Unassembled WGS sequence"/>
</dbReference>
<name>A0A5B7EWQ5_PORTR</name>
<dbReference type="AlphaFoldDB" id="A0A5B7EWQ5"/>
<accession>A0A5B7EWQ5</accession>
<proteinExistence type="predicted"/>
<evidence type="ECO:0000313" key="2">
    <source>
        <dbReference type="Proteomes" id="UP000324222"/>
    </source>
</evidence>
<reference evidence="1 2" key="1">
    <citation type="submission" date="2019-05" db="EMBL/GenBank/DDBJ databases">
        <title>Another draft genome of Portunus trituberculatus and its Hox gene families provides insights of decapod evolution.</title>
        <authorList>
            <person name="Jeong J.-H."/>
            <person name="Song I."/>
            <person name="Kim S."/>
            <person name="Choi T."/>
            <person name="Kim D."/>
            <person name="Ryu S."/>
            <person name="Kim W."/>
        </authorList>
    </citation>
    <scope>NUCLEOTIDE SEQUENCE [LARGE SCALE GENOMIC DNA]</scope>
    <source>
        <tissue evidence="1">Muscle</tissue>
    </source>
</reference>
<protein>
    <submittedName>
        <fullName evidence="1">Uncharacterized protein</fullName>
    </submittedName>
</protein>
<comment type="caution">
    <text evidence="1">The sequence shown here is derived from an EMBL/GenBank/DDBJ whole genome shotgun (WGS) entry which is preliminary data.</text>
</comment>
<keyword evidence="2" id="KW-1185">Reference proteome</keyword>
<evidence type="ECO:0000313" key="1">
    <source>
        <dbReference type="EMBL" id="MPC37449.1"/>
    </source>
</evidence>
<organism evidence="1 2">
    <name type="scientific">Portunus trituberculatus</name>
    <name type="common">Swimming crab</name>
    <name type="synonym">Neptunus trituberculatus</name>
    <dbReference type="NCBI Taxonomy" id="210409"/>
    <lineage>
        <taxon>Eukaryota</taxon>
        <taxon>Metazoa</taxon>
        <taxon>Ecdysozoa</taxon>
        <taxon>Arthropoda</taxon>
        <taxon>Crustacea</taxon>
        <taxon>Multicrustacea</taxon>
        <taxon>Malacostraca</taxon>
        <taxon>Eumalacostraca</taxon>
        <taxon>Eucarida</taxon>
        <taxon>Decapoda</taxon>
        <taxon>Pleocyemata</taxon>
        <taxon>Brachyura</taxon>
        <taxon>Eubrachyura</taxon>
        <taxon>Portunoidea</taxon>
        <taxon>Portunidae</taxon>
        <taxon>Portuninae</taxon>
        <taxon>Portunus</taxon>
    </lineage>
</organism>
<sequence length="69" mass="7882">MIVTIDNADEIEVQPIDTYALIVLEDITDMTIHKTNRYTEQKIAVARAQIKEVKQEAGSGDECWVIKYI</sequence>